<evidence type="ECO:0000313" key="3">
    <source>
        <dbReference type="EnsemblPlants" id="Pp3c2_30060V3.1"/>
    </source>
</evidence>
<sequence>MDLQSWKECCLDEFPEVKSFEKFIMTKSSPDTQVDGSSEILDMEERKYRHLLRELKREPLIERSCIREAVKASSTDNYPEESIDQTLYTEGVLSDQQTPSYWSSSGQGDVNWPETLTYNLVSDLCVIYEVRIHPFRAFFQFGQPIYSAKNVRIRHGHAIKSSPTPESASAIEVPYVCTYESPEFAMEQVDSLQVFKLPRPILCIGGVMQVELLGRVQTQQMDNLYYICIQHVSVVGRPLSGFKLHPFEEQRKFTLEYCGHDKLLEPDNVPYLSSGKGNPTQFRKFQGTSSQPNLKSTSKRNLMLDVLDQIPRQPSPVSVPLINNSGTSSSGSIEGGESQFRKYEGGLPDAEPELTPKRNLMLDIMRQISSQKNSTYSGNFVKNVRAPEGDRIAEA</sequence>
<evidence type="ECO:0000313" key="2">
    <source>
        <dbReference type="EMBL" id="PNR60621.1"/>
    </source>
</evidence>
<organism evidence="2">
    <name type="scientific">Physcomitrium patens</name>
    <name type="common">Spreading-leaved earth moss</name>
    <name type="synonym">Physcomitrella patens</name>
    <dbReference type="NCBI Taxonomy" id="3218"/>
    <lineage>
        <taxon>Eukaryota</taxon>
        <taxon>Viridiplantae</taxon>
        <taxon>Streptophyta</taxon>
        <taxon>Embryophyta</taxon>
        <taxon>Bryophyta</taxon>
        <taxon>Bryophytina</taxon>
        <taxon>Bryopsida</taxon>
        <taxon>Funariidae</taxon>
        <taxon>Funariales</taxon>
        <taxon>Funariaceae</taxon>
        <taxon>Physcomitrium</taxon>
    </lineage>
</organism>
<dbReference type="KEGG" id="ppp:112295631"/>
<dbReference type="PaxDb" id="3218-PP1S22_56V6.1"/>
<dbReference type="Proteomes" id="UP000006727">
    <property type="component" value="Chromosome 2"/>
</dbReference>
<dbReference type="EnsemblPlants" id="Pp3c2_30060V3.4">
    <property type="protein sequence ID" value="Pp3c2_30060V3.4"/>
    <property type="gene ID" value="Pp3c2_30060"/>
</dbReference>
<dbReference type="Gramene" id="Pp3c2_30060V3.1">
    <property type="protein sequence ID" value="Pp3c2_30060V3.1"/>
    <property type="gene ID" value="Pp3c2_30060"/>
</dbReference>
<gene>
    <name evidence="3" type="primary">LOC112295631</name>
    <name evidence="2" type="ORF">PHYPA_003414</name>
</gene>
<feature type="compositionally biased region" description="Low complexity" evidence="1">
    <location>
        <begin position="322"/>
        <end position="338"/>
    </location>
</feature>
<dbReference type="InterPro" id="IPR055336">
    <property type="entry name" value="At4g00755-like"/>
</dbReference>
<dbReference type="EnsemblPlants" id="Pp3c2_30060V3.1">
    <property type="protein sequence ID" value="Pp3c2_30060V3.1"/>
    <property type="gene ID" value="Pp3c2_30060"/>
</dbReference>
<reference evidence="2 4" key="1">
    <citation type="journal article" date="2008" name="Science">
        <title>The Physcomitrella genome reveals evolutionary insights into the conquest of land by plants.</title>
        <authorList>
            <person name="Rensing S."/>
            <person name="Lang D."/>
            <person name="Zimmer A."/>
            <person name="Terry A."/>
            <person name="Salamov A."/>
            <person name="Shapiro H."/>
            <person name="Nishiyama T."/>
            <person name="Perroud P.-F."/>
            <person name="Lindquist E."/>
            <person name="Kamisugi Y."/>
            <person name="Tanahashi T."/>
            <person name="Sakakibara K."/>
            <person name="Fujita T."/>
            <person name="Oishi K."/>
            <person name="Shin-I T."/>
            <person name="Kuroki Y."/>
            <person name="Toyoda A."/>
            <person name="Suzuki Y."/>
            <person name="Hashimoto A."/>
            <person name="Yamaguchi K."/>
            <person name="Sugano A."/>
            <person name="Kohara Y."/>
            <person name="Fujiyama A."/>
            <person name="Anterola A."/>
            <person name="Aoki S."/>
            <person name="Ashton N."/>
            <person name="Barbazuk W.B."/>
            <person name="Barker E."/>
            <person name="Bennetzen J."/>
            <person name="Bezanilla M."/>
            <person name="Blankenship R."/>
            <person name="Cho S.H."/>
            <person name="Dutcher S."/>
            <person name="Estelle M."/>
            <person name="Fawcett J.A."/>
            <person name="Gundlach H."/>
            <person name="Hanada K."/>
            <person name="Heyl A."/>
            <person name="Hicks K.A."/>
            <person name="Hugh J."/>
            <person name="Lohr M."/>
            <person name="Mayer K."/>
            <person name="Melkozernov A."/>
            <person name="Murata T."/>
            <person name="Nelson D."/>
            <person name="Pils B."/>
            <person name="Prigge M."/>
            <person name="Reiss B."/>
            <person name="Renner T."/>
            <person name="Rombauts S."/>
            <person name="Rushton P."/>
            <person name="Sanderfoot A."/>
            <person name="Schween G."/>
            <person name="Shiu S.-H."/>
            <person name="Stueber K."/>
            <person name="Theodoulou F.L."/>
            <person name="Tu H."/>
            <person name="Van de Peer Y."/>
            <person name="Verrier P.J."/>
            <person name="Waters E."/>
            <person name="Wood A."/>
            <person name="Yang L."/>
            <person name="Cove D."/>
            <person name="Cuming A."/>
            <person name="Hasebe M."/>
            <person name="Lucas S."/>
            <person name="Mishler D.B."/>
            <person name="Reski R."/>
            <person name="Grigoriev I."/>
            <person name="Quatrano R.S."/>
            <person name="Boore J.L."/>
        </authorList>
    </citation>
    <scope>NUCLEOTIDE SEQUENCE [LARGE SCALE GENOMIC DNA]</scope>
    <source>
        <strain evidence="3 4">cv. Gransden 2004</strain>
    </source>
</reference>
<dbReference type="EnsemblPlants" id="Pp3c2_30060V3.3">
    <property type="protein sequence ID" value="Pp3c2_30060V3.3"/>
    <property type="gene ID" value="Pp3c2_30060"/>
</dbReference>
<dbReference type="EnsemblPlants" id="Pp3c2_30060V3.2">
    <property type="protein sequence ID" value="Pp3c2_30060V3.2"/>
    <property type="gene ID" value="Pp3c2_30060"/>
</dbReference>
<reference evidence="3" key="3">
    <citation type="submission" date="2020-12" db="UniProtKB">
        <authorList>
            <consortium name="EnsemblPlants"/>
        </authorList>
    </citation>
    <scope>IDENTIFICATION</scope>
</reference>
<dbReference type="Gramene" id="Pp3c2_30060V3.2">
    <property type="protein sequence ID" value="Pp3c2_30060V3.2"/>
    <property type="gene ID" value="Pp3c2_30060"/>
</dbReference>
<reference evidence="2 4" key="2">
    <citation type="journal article" date="2018" name="Plant J.">
        <title>The Physcomitrella patens chromosome-scale assembly reveals moss genome structure and evolution.</title>
        <authorList>
            <person name="Lang D."/>
            <person name="Ullrich K.K."/>
            <person name="Murat F."/>
            <person name="Fuchs J."/>
            <person name="Jenkins J."/>
            <person name="Haas F.B."/>
            <person name="Piednoel M."/>
            <person name="Gundlach H."/>
            <person name="Van Bel M."/>
            <person name="Meyberg R."/>
            <person name="Vives C."/>
            <person name="Morata J."/>
            <person name="Symeonidi A."/>
            <person name="Hiss M."/>
            <person name="Muchero W."/>
            <person name="Kamisugi Y."/>
            <person name="Saleh O."/>
            <person name="Blanc G."/>
            <person name="Decker E.L."/>
            <person name="van Gessel N."/>
            <person name="Grimwood J."/>
            <person name="Hayes R.D."/>
            <person name="Graham S.W."/>
            <person name="Gunter L.E."/>
            <person name="McDaniel S.F."/>
            <person name="Hoernstein S.N.W."/>
            <person name="Larsson A."/>
            <person name="Li F.W."/>
            <person name="Perroud P.F."/>
            <person name="Phillips J."/>
            <person name="Ranjan P."/>
            <person name="Rokshar D.S."/>
            <person name="Rothfels C.J."/>
            <person name="Schneider L."/>
            <person name="Shu S."/>
            <person name="Stevenson D.W."/>
            <person name="Thummler F."/>
            <person name="Tillich M."/>
            <person name="Villarreal Aguilar J.C."/>
            <person name="Widiez T."/>
            <person name="Wong G.K."/>
            <person name="Wymore A."/>
            <person name="Zhang Y."/>
            <person name="Zimmer A.D."/>
            <person name="Quatrano R.S."/>
            <person name="Mayer K.F.X."/>
            <person name="Goodstein D."/>
            <person name="Casacuberta J.M."/>
            <person name="Vandepoele K."/>
            <person name="Reski R."/>
            <person name="Cuming A.C."/>
            <person name="Tuskan G.A."/>
            <person name="Maumus F."/>
            <person name="Salse J."/>
            <person name="Schmutz J."/>
            <person name="Rensing S.A."/>
        </authorList>
    </citation>
    <scope>NUCLEOTIDE SEQUENCE [LARGE SCALE GENOMIC DNA]</scope>
    <source>
        <strain evidence="3 4">cv. Gransden 2004</strain>
    </source>
</reference>
<dbReference type="Gramene" id="Pp3c2_30060V3.3">
    <property type="protein sequence ID" value="Pp3c2_30060V3.3"/>
    <property type="gene ID" value="Pp3c2_30060"/>
</dbReference>
<feature type="region of interest" description="Disordered" evidence="1">
    <location>
        <begin position="315"/>
        <end position="340"/>
    </location>
</feature>
<evidence type="ECO:0000313" key="4">
    <source>
        <dbReference type="Proteomes" id="UP000006727"/>
    </source>
</evidence>
<dbReference type="GeneID" id="112295631"/>
<protein>
    <submittedName>
        <fullName evidence="2 3">Uncharacterized protein</fullName>
    </submittedName>
</protein>
<accession>A0A2K1L3M8</accession>
<dbReference type="PANTHER" id="PTHR39741">
    <property type="entry name" value="F-BOX DOMAIN CONTAINING PROTEIN, EXPRESSED"/>
    <property type="match status" value="1"/>
</dbReference>
<proteinExistence type="predicted"/>
<dbReference type="RefSeq" id="XP_024403243.1">
    <property type="nucleotide sequence ID" value="XM_024547475.2"/>
</dbReference>
<dbReference type="STRING" id="3218.A0A2K1L3M8"/>
<dbReference type="EMBL" id="ABEU02000002">
    <property type="protein sequence ID" value="PNR60621.1"/>
    <property type="molecule type" value="Genomic_DNA"/>
</dbReference>
<dbReference type="Gramene" id="Pp3c2_30060V3.4">
    <property type="protein sequence ID" value="Pp3c2_30060V3.4"/>
    <property type="gene ID" value="Pp3c2_30060"/>
</dbReference>
<name>A0A2K1L3M8_PHYPA</name>
<evidence type="ECO:0000256" key="1">
    <source>
        <dbReference type="SAM" id="MobiDB-lite"/>
    </source>
</evidence>
<dbReference type="OrthoDB" id="63379at2759"/>
<dbReference type="FunCoup" id="A0A2K1L3M8">
    <property type="interactions" value="1450"/>
</dbReference>
<keyword evidence="4" id="KW-1185">Reference proteome</keyword>
<dbReference type="AlphaFoldDB" id="A0A2K1L3M8"/>
<dbReference type="PANTHER" id="PTHR39741:SF2">
    <property type="entry name" value="F-BOX DOMAIN-CONTAINING PROTEIN"/>
    <property type="match status" value="1"/>
</dbReference>